<reference evidence="2 3" key="1">
    <citation type="submission" date="2020-08" db="EMBL/GenBank/DDBJ databases">
        <title>Genome Sequencing of Nocardia wallacei strain FMUON74 and assembly.</title>
        <authorList>
            <person name="Toyokawa M."/>
            <person name="Uesaka K."/>
        </authorList>
    </citation>
    <scope>NUCLEOTIDE SEQUENCE [LARGE SCALE GENOMIC DNA]</scope>
    <source>
        <strain evidence="2 3">FMUON74</strain>
    </source>
</reference>
<proteinExistence type="predicted"/>
<evidence type="ECO:0000313" key="2">
    <source>
        <dbReference type="EMBL" id="BCK59208.1"/>
    </source>
</evidence>
<accession>A0A7G1KV94</accession>
<organism evidence="2 3">
    <name type="scientific">Nocardia wallacei</name>
    <dbReference type="NCBI Taxonomy" id="480035"/>
    <lineage>
        <taxon>Bacteria</taxon>
        <taxon>Bacillati</taxon>
        <taxon>Actinomycetota</taxon>
        <taxon>Actinomycetes</taxon>
        <taxon>Mycobacteriales</taxon>
        <taxon>Nocardiaceae</taxon>
        <taxon>Nocardia</taxon>
    </lineage>
</organism>
<dbReference type="KEGG" id="nwl:NWFMUON74_69800"/>
<keyword evidence="3" id="KW-1185">Reference proteome</keyword>
<dbReference type="SMART" id="SM00563">
    <property type="entry name" value="PlsC"/>
    <property type="match status" value="1"/>
</dbReference>
<name>A0A7G1KV94_9NOCA</name>
<evidence type="ECO:0000313" key="3">
    <source>
        <dbReference type="Proteomes" id="UP000516173"/>
    </source>
</evidence>
<gene>
    <name evidence="2" type="ORF">NWFMUON74_69800</name>
</gene>
<dbReference type="AlphaFoldDB" id="A0A7G1KV94"/>
<dbReference type="GO" id="GO:0016746">
    <property type="term" value="F:acyltransferase activity"/>
    <property type="evidence" value="ECO:0007669"/>
    <property type="project" value="InterPro"/>
</dbReference>
<feature type="domain" description="Phospholipid/glycerol acyltransferase" evidence="1">
    <location>
        <begin position="73"/>
        <end position="209"/>
    </location>
</feature>
<protein>
    <recommendedName>
        <fullName evidence="1">Phospholipid/glycerol acyltransferase domain-containing protein</fullName>
    </recommendedName>
</protein>
<dbReference type="Pfam" id="PF01553">
    <property type="entry name" value="Acyltransferase"/>
    <property type="match status" value="1"/>
</dbReference>
<dbReference type="Proteomes" id="UP000516173">
    <property type="component" value="Chromosome"/>
</dbReference>
<dbReference type="SUPFAM" id="SSF69593">
    <property type="entry name" value="Glycerol-3-phosphate (1)-acyltransferase"/>
    <property type="match status" value="1"/>
</dbReference>
<dbReference type="EMBL" id="AP023396">
    <property type="protein sequence ID" value="BCK59208.1"/>
    <property type="molecule type" value="Genomic_DNA"/>
</dbReference>
<sequence length="263" mass="28968">MAGSGRYCFGMRHPEVVLDNCDSVYDFYRDHRQNRVQAMGAYALLARRYRPRISYAEGAREGLRELTSQRRPLLISINHLSQQDPYTVAAAAWRSGLRPVIGRARVLAKDELFIDPDQRRKVEMMGGIPVFRGKDHGIRAVNAAGQRMIDICAERMARGDSVAVFPEGTCNDVDPTRVQAVGSGIGHIAFRAMKLGARPALVSLGLSYGPRPDPTVEPTAEEVKSASFHFGVPMPELPARPAEIARVVREQLQLALDGAVAAY</sequence>
<dbReference type="InterPro" id="IPR002123">
    <property type="entry name" value="Plipid/glycerol_acylTrfase"/>
</dbReference>
<evidence type="ECO:0000259" key="1">
    <source>
        <dbReference type="SMART" id="SM00563"/>
    </source>
</evidence>